<dbReference type="AlphaFoldDB" id="A0A7R8UKJ2"/>
<evidence type="ECO:0008006" key="7">
    <source>
        <dbReference type="Google" id="ProtNLM"/>
    </source>
</evidence>
<evidence type="ECO:0000256" key="4">
    <source>
        <dbReference type="PROSITE-ProRule" id="PRU00339"/>
    </source>
</evidence>
<comment type="similarity">
    <text evidence="3">Belongs to the TTC27 family.</text>
</comment>
<dbReference type="Gene3D" id="1.25.40.10">
    <property type="entry name" value="Tetratricopeptide repeat domain"/>
    <property type="match status" value="1"/>
</dbReference>
<keyword evidence="6" id="KW-1185">Reference proteome</keyword>
<proteinExistence type="inferred from homology"/>
<protein>
    <recommendedName>
        <fullName evidence="7">Tetratricopeptide repeat protein 27</fullName>
    </recommendedName>
</protein>
<dbReference type="SUPFAM" id="SSF48452">
    <property type="entry name" value="TPR-like"/>
    <property type="match status" value="1"/>
</dbReference>
<dbReference type="PANTHER" id="PTHR16193:SF0">
    <property type="entry name" value="TETRATRICOPEPTIDE REPEAT PROTEIN 27"/>
    <property type="match status" value="1"/>
</dbReference>
<dbReference type="InterPro" id="IPR019734">
    <property type="entry name" value="TPR_rpt"/>
</dbReference>
<keyword evidence="2 4" id="KW-0802">TPR repeat</keyword>
<dbReference type="OMA" id="NNRYARA"/>
<dbReference type="PANTHER" id="PTHR16193">
    <property type="entry name" value="TETRATRICOPEPTIDE REPEAT PROTEIN 27"/>
    <property type="match status" value="1"/>
</dbReference>
<evidence type="ECO:0000313" key="5">
    <source>
        <dbReference type="EMBL" id="CAD7082242.1"/>
    </source>
</evidence>
<name>A0A7R8UKJ2_HERIL</name>
<dbReference type="Pfam" id="PF13181">
    <property type="entry name" value="TPR_8"/>
    <property type="match status" value="1"/>
</dbReference>
<evidence type="ECO:0000256" key="1">
    <source>
        <dbReference type="ARBA" id="ARBA00022737"/>
    </source>
</evidence>
<dbReference type="PROSITE" id="PS50005">
    <property type="entry name" value="TPR"/>
    <property type="match status" value="1"/>
</dbReference>
<dbReference type="InterPro" id="IPR044244">
    <property type="entry name" value="TTC27/Emw1"/>
</dbReference>
<organism evidence="5 6">
    <name type="scientific">Hermetia illucens</name>
    <name type="common">Black soldier fly</name>
    <dbReference type="NCBI Taxonomy" id="343691"/>
    <lineage>
        <taxon>Eukaryota</taxon>
        <taxon>Metazoa</taxon>
        <taxon>Ecdysozoa</taxon>
        <taxon>Arthropoda</taxon>
        <taxon>Hexapoda</taxon>
        <taxon>Insecta</taxon>
        <taxon>Pterygota</taxon>
        <taxon>Neoptera</taxon>
        <taxon>Endopterygota</taxon>
        <taxon>Diptera</taxon>
        <taxon>Brachycera</taxon>
        <taxon>Stratiomyomorpha</taxon>
        <taxon>Stratiomyidae</taxon>
        <taxon>Hermetiinae</taxon>
        <taxon>Hermetia</taxon>
    </lineage>
</organism>
<evidence type="ECO:0000256" key="3">
    <source>
        <dbReference type="ARBA" id="ARBA00024020"/>
    </source>
</evidence>
<dbReference type="InterPro" id="IPR011990">
    <property type="entry name" value="TPR-like_helical_dom_sf"/>
</dbReference>
<feature type="repeat" description="TPR" evidence="4">
    <location>
        <begin position="486"/>
        <end position="519"/>
    </location>
</feature>
<sequence>MIDKSLLLCCNFTDNVNCEDYGKLMCSLKAGRWKDVINHEFAHNVLHKSSSGTSNGLGQDNEELQTATAFLFAFIQGNFTGPEFQFDSEAHLAEHGLQGIDFRRELAVDGEDLNVNVKQPELLAICKRLVRSIEEANENNLEVKWWKLRLTCIHQQVMDELCNTLYLDFKKCAEWLHENISSLGDKELEALLMIEIAGGYLLFHRTQKCESFLERVCNFLDVELKVEGLLGVRTKFQQKPLPQLCMRVERASNIGLPLSEQTNGKTELPKLLKLDDDVRLEKIQFSNPEDNAVMTLPSLIQCLVFTKLKCIFRSQPKDRLSEEEIEPYITALLYQTHGPLSVRYATLLQNVNRESNSSRTVERCLKQCEEVLMLINSDSKYEVIERLSYFFASMLPPVWNIRKQLGDLMLSLGLVKTALDAYLNIQSWEDVIFCYNRLELRHKAAEIIRQELDKQPTVVLYCLLGDATDDVECYEQAWNFSNHTSSRAQRHWGNFYYFKKNYEDAIPHLQKSLEINALQETTLLRLGYAAIQLEKWDLAAQSYLRYTHLEQRGFESWNNLAKALIKLGDKHRAHKILNEALKCNYNNWKVWENFLVVSVDTGNFEDVINAYQRLVELKEKYLDVEVLEIVVKAIADNIPDSQGRPSTRLKKKMNSLLAHQCVQYANEAEVWQLSALLAENELSRAQKLQKAYRAYVQANQSWVNTKELRMKVLNVCKDICISSLNAIDDGTVNNMERSAALSQLSSARLSVRATIKAVENLGSTFIEDWEQCKPIFEELKTLIETIQSKAETLHK</sequence>
<reference evidence="5 6" key="1">
    <citation type="submission" date="2020-11" db="EMBL/GenBank/DDBJ databases">
        <authorList>
            <person name="Wallbank WR R."/>
            <person name="Pardo Diaz C."/>
            <person name="Kozak K."/>
            <person name="Martin S."/>
            <person name="Jiggins C."/>
            <person name="Moest M."/>
            <person name="Warren A I."/>
            <person name="Generalovic N T."/>
            <person name="Byers J.R.P. K."/>
            <person name="Montejo-Kovacevich G."/>
            <person name="Yen C E."/>
        </authorList>
    </citation>
    <scope>NUCLEOTIDE SEQUENCE [LARGE SCALE GENOMIC DNA]</scope>
</reference>
<accession>A0A7R8UKJ2</accession>
<gene>
    <name evidence="5" type="ORF">HERILL_LOCUS5292</name>
</gene>
<evidence type="ECO:0000313" key="6">
    <source>
        <dbReference type="Proteomes" id="UP000594454"/>
    </source>
</evidence>
<dbReference type="EMBL" id="LR899010">
    <property type="protein sequence ID" value="CAD7082242.1"/>
    <property type="molecule type" value="Genomic_DNA"/>
</dbReference>
<dbReference type="FunCoup" id="A0A7R8UKJ2">
    <property type="interactions" value="2307"/>
</dbReference>
<evidence type="ECO:0000256" key="2">
    <source>
        <dbReference type="ARBA" id="ARBA00022803"/>
    </source>
</evidence>
<dbReference type="InParanoid" id="A0A7R8UKJ2"/>
<keyword evidence="1" id="KW-0677">Repeat</keyword>
<dbReference type="SMART" id="SM00028">
    <property type="entry name" value="TPR"/>
    <property type="match status" value="4"/>
</dbReference>
<dbReference type="OrthoDB" id="1936594at2759"/>
<dbReference type="Proteomes" id="UP000594454">
    <property type="component" value="Chromosome 2"/>
</dbReference>